<name>Q1IHB9_KORVE</name>
<dbReference type="eggNOG" id="ENOG5032KAC">
    <property type="taxonomic scope" value="Bacteria"/>
</dbReference>
<feature type="domain" description="Yip1" evidence="6">
    <location>
        <begin position="22"/>
        <end position="242"/>
    </location>
</feature>
<dbReference type="HOGENOM" id="CLU_1101661_0_0_0"/>
<keyword evidence="8" id="KW-1185">Reference proteome</keyword>
<dbReference type="Pfam" id="PF04893">
    <property type="entry name" value="Yip1"/>
    <property type="match status" value="1"/>
</dbReference>
<dbReference type="InterPro" id="IPR006977">
    <property type="entry name" value="Yip1_dom"/>
</dbReference>
<evidence type="ECO:0000259" key="6">
    <source>
        <dbReference type="Pfam" id="PF04893"/>
    </source>
</evidence>
<evidence type="ECO:0000313" key="8">
    <source>
        <dbReference type="Proteomes" id="UP000002432"/>
    </source>
</evidence>
<reference evidence="7 8" key="1">
    <citation type="journal article" date="2009" name="Appl. Environ. Microbiol.">
        <title>Three genomes from the phylum Acidobacteria provide insight into the lifestyles of these microorganisms in soils.</title>
        <authorList>
            <person name="Ward N.L."/>
            <person name="Challacombe J.F."/>
            <person name="Janssen P.H."/>
            <person name="Henrissat B."/>
            <person name="Coutinho P.M."/>
            <person name="Wu M."/>
            <person name="Xie G."/>
            <person name="Haft D.H."/>
            <person name="Sait M."/>
            <person name="Badger J."/>
            <person name="Barabote R.D."/>
            <person name="Bradley B."/>
            <person name="Brettin T.S."/>
            <person name="Brinkac L.M."/>
            <person name="Bruce D."/>
            <person name="Creasy T."/>
            <person name="Daugherty S.C."/>
            <person name="Davidsen T.M."/>
            <person name="DeBoy R.T."/>
            <person name="Detter J.C."/>
            <person name="Dodson R.J."/>
            <person name="Durkin A.S."/>
            <person name="Ganapathy A."/>
            <person name="Gwinn-Giglio M."/>
            <person name="Han C.S."/>
            <person name="Khouri H."/>
            <person name="Kiss H."/>
            <person name="Kothari S.P."/>
            <person name="Madupu R."/>
            <person name="Nelson K.E."/>
            <person name="Nelson W.C."/>
            <person name="Paulsen I."/>
            <person name="Penn K."/>
            <person name="Ren Q."/>
            <person name="Rosovitz M.J."/>
            <person name="Selengut J.D."/>
            <person name="Shrivastava S."/>
            <person name="Sullivan S.A."/>
            <person name="Tapia R."/>
            <person name="Thompson L.S."/>
            <person name="Watkins K.L."/>
            <person name="Yang Q."/>
            <person name="Yu C."/>
            <person name="Zafar N."/>
            <person name="Zhou L."/>
            <person name="Kuske C.R."/>
        </authorList>
    </citation>
    <scope>NUCLEOTIDE SEQUENCE [LARGE SCALE GENOMIC DNA]</scope>
    <source>
        <strain evidence="7 8">Ellin345</strain>
    </source>
</reference>
<dbReference type="AlphaFoldDB" id="Q1IHB9"/>
<dbReference type="GO" id="GO:0016020">
    <property type="term" value="C:membrane"/>
    <property type="evidence" value="ECO:0007669"/>
    <property type="project" value="UniProtKB-SubCell"/>
</dbReference>
<evidence type="ECO:0000256" key="1">
    <source>
        <dbReference type="ARBA" id="ARBA00004141"/>
    </source>
</evidence>
<feature type="transmembrane region" description="Helical" evidence="5">
    <location>
        <begin position="38"/>
        <end position="58"/>
    </location>
</feature>
<keyword evidence="3 5" id="KW-1133">Transmembrane helix</keyword>
<evidence type="ECO:0000256" key="3">
    <source>
        <dbReference type="ARBA" id="ARBA00022989"/>
    </source>
</evidence>
<evidence type="ECO:0000256" key="5">
    <source>
        <dbReference type="SAM" id="Phobius"/>
    </source>
</evidence>
<gene>
    <name evidence="7" type="ordered locus">Acid345_4732</name>
</gene>
<dbReference type="OrthoDB" id="114902at2"/>
<feature type="transmembrane region" description="Helical" evidence="5">
    <location>
        <begin position="103"/>
        <end position="124"/>
    </location>
</feature>
<evidence type="ECO:0000256" key="4">
    <source>
        <dbReference type="ARBA" id="ARBA00023136"/>
    </source>
</evidence>
<dbReference type="STRING" id="204669.Acid345_4732"/>
<dbReference type="RefSeq" id="WP_011525527.1">
    <property type="nucleotide sequence ID" value="NC_008009.1"/>
</dbReference>
<feature type="transmembrane region" description="Helical" evidence="5">
    <location>
        <begin position="192"/>
        <end position="215"/>
    </location>
</feature>
<comment type="subcellular location">
    <subcellularLocation>
        <location evidence="1">Membrane</location>
        <topology evidence="1">Multi-pass membrane protein</topology>
    </subcellularLocation>
</comment>
<organism evidence="7 8">
    <name type="scientific">Koribacter versatilis (strain Ellin345)</name>
    <dbReference type="NCBI Taxonomy" id="204669"/>
    <lineage>
        <taxon>Bacteria</taxon>
        <taxon>Pseudomonadati</taxon>
        <taxon>Acidobacteriota</taxon>
        <taxon>Terriglobia</taxon>
        <taxon>Terriglobales</taxon>
        <taxon>Candidatus Korobacteraceae</taxon>
        <taxon>Candidatus Korobacter</taxon>
    </lineage>
</organism>
<accession>Q1IHB9</accession>
<feature type="transmembrane region" description="Helical" evidence="5">
    <location>
        <begin position="144"/>
        <end position="166"/>
    </location>
</feature>
<feature type="transmembrane region" description="Helical" evidence="5">
    <location>
        <begin position="227"/>
        <end position="247"/>
    </location>
</feature>
<keyword evidence="4 5" id="KW-0472">Membrane</keyword>
<evidence type="ECO:0000256" key="2">
    <source>
        <dbReference type="ARBA" id="ARBA00022692"/>
    </source>
</evidence>
<dbReference type="EMBL" id="CP000360">
    <property type="protein sequence ID" value="ABF43731.1"/>
    <property type="molecule type" value="Genomic_DNA"/>
</dbReference>
<dbReference type="EnsemblBacteria" id="ABF43731">
    <property type="protein sequence ID" value="ABF43731"/>
    <property type="gene ID" value="Acid345_4732"/>
</dbReference>
<sequence>MSSQAVAPPAGEPLSEGARVINTFVAPSKTFADINRSAMWWLPFVIMVIVSIAFVFVVDKKIGFEKVTENQVKLNPKQYDQLEQLPPDQREQRMAVGAKFSRYISYGYPVIALIFLTIVSLILWGSYSFGAGAQVSFGKSMAVVVYANMVGIMKAILAIITIFAGADTDNFTFQNPVATNLGFLIDPLQHKVLYALGTSIDIVNFWILALVAIGFTYVCKVKKGTSFAIVFGWWAVLTLIGVGAAAIF</sequence>
<protein>
    <recommendedName>
        <fullName evidence="6">Yip1 domain-containing protein</fullName>
    </recommendedName>
</protein>
<proteinExistence type="predicted"/>
<keyword evidence="2 5" id="KW-0812">Transmembrane</keyword>
<dbReference type="KEGG" id="aba:Acid345_4732"/>
<evidence type="ECO:0000313" key="7">
    <source>
        <dbReference type="EMBL" id="ABF43731.1"/>
    </source>
</evidence>
<dbReference type="Proteomes" id="UP000002432">
    <property type="component" value="Chromosome"/>
</dbReference>